<feature type="domain" description="Sm" evidence="1">
    <location>
        <begin position="1"/>
        <end position="102"/>
    </location>
</feature>
<gene>
    <name evidence="2" type="ORF">HHI36_013517</name>
</gene>
<evidence type="ECO:0000313" key="3">
    <source>
        <dbReference type="Proteomes" id="UP001516400"/>
    </source>
</evidence>
<dbReference type="Gene3D" id="2.30.30.100">
    <property type="match status" value="1"/>
</dbReference>
<dbReference type="InterPro" id="IPR047575">
    <property type="entry name" value="Sm"/>
</dbReference>
<evidence type="ECO:0000313" key="2">
    <source>
        <dbReference type="EMBL" id="KAL3278176.1"/>
    </source>
</evidence>
<accession>A0ABD2NHK7</accession>
<dbReference type="AlphaFoldDB" id="A0ABD2NHK7"/>
<dbReference type="PANTHER" id="PTHR21415">
    <property type="entry name" value="U7 SNRNA-ASSOCIATED SM-LIKE PROTEIN LSM11"/>
    <property type="match status" value="1"/>
</dbReference>
<name>A0ABD2NHK7_9CUCU</name>
<sequence length="103" mass="12197">MIWTRNAHTVRGYCIAYVTAFDKHWNLALREVTEVWTRPKKRKTVSLLDADRNSTFQTQRKIRPPPITILKVTKSQEVCSRKVDQYIVRGEHVVLITIFREEN</sequence>
<reference evidence="2 3" key="1">
    <citation type="journal article" date="2021" name="BMC Biol.">
        <title>Horizontally acquired antibacterial genes associated with adaptive radiation of ladybird beetles.</title>
        <authorList>
            <person name="Li H.S."/>
            <person name="Tang X.F."/>
            <person name="Huang Y.H."/>
            <person name="Xu Z.Y."/>
            <person name="Chen M.L."/>
            <person name="Du X.Y."/>
            <person name="Qiu B.Y."/>
            <person name="Chen P.T."/>
            <person name="Zhang W."/>
            <person name="Slipinski A."/>
            <person name="Escalona H.E."/>
            <person name="Waterhouse R.M."/>
            <person name="Zwick A."/>
            <person name="Pang H."/>
        </authorList>
    </citation>
    <scope>NUCLEOTIDE SEQUENCE [LARGE SCALE GENOMIC DNA]</scope>
    <source>
        <strain evidence="2">SYSU2018</strain>
    </source>
</reference>
<dbReference type="Proteomes" id="UP001516400">
    <property type="component" value="Unassembled WGS sequence"/>
</dbReference>
<dbReference type="InterPro" id="IPR039267">
    <property type="entry name" value="Lsm11"/>
</dbReference>
<evidence type="ECO:0000259" key="1">
    <source>
        <dbReference type="PROSITE" id="PS52002"/>
    </source>
</evidence>
<dbReference type="InterPro" id="IPR010920">
    <property type="entry name" value="LSM_dom_sf"/>
</dbReference>
<dbReference type="PROSITE" id="PS52002">
    <property type="entry name" value="SM"/>
    <property type="match status" value="1"/>
</dbReference>
<proteinExistence type="predicted"/>
<comment type="caution">
    <text evidence="2">The sequence shown here is derived from an EMBL/GenBank/DDBJ whole genome shotgun (WGS) entry which is preliminary data.</text>
</comment>
<protein>
    <recommendedName>
        <fullName evidence="1">Sm domain-containing protein</fullName>
    </recommendedName>
</protein>
<dbReference type="Pfam" id="PF01423">
    <property type="entry name" value="LSM"/>
    <property type="match status" value="1"/>
</dbReference>
<dbReference type="PANTHER" id="PTHR21415:SF1">
    <property type="entry name" value="U7 SNRNA-ASSOCIATED SM-LIKE PROTEIN LSM11"/>
    <property type="match status" value="1"/>
</dbReference>
<keyword evidence="3" id="KW-1185">Reference proteome</keyword>
<dbReference type="EMBL" id="JABFTP020000103">
    <property type="protein sequence ID" value="KAL3278176.1"/>
    <property type="molecule type" value="Genomic_DNA"/>
</dbReference>
<dbReference type="SUPFAM" id="SSF50182">
    <property type="entry name" value="Sm-like ribonucleoproteins"/>
    <property type="match status" value="1"/>
</dbReference>
<dbReference type="InterPro" id="IPR001163">
    <property type="entry name" value="Sm_dom_euk/arc"/>
</dbReference>
<organism evidence="2 3">
    <name type="scientific">Cryptolaemus montrouzieri</name>
    <dbReference type="NCBI Taxonomy" id="559131"/>
    <lineage>
        <taxon>Eukaryota</taxon>
        <taxon>Metazoa</taxon>
        <taxon>Ecdysozoa</taxon>
        <taxon>Arthropoda</taxon>
        <taxon>Hexapoda</taxon>
        <taxon>Insecta</taxon>
        <taxon>Pterygota</taxon>
        <taxon>Neoptera</taxon>
        <taxon>Endopterygota</taxon>
        <taxon>Coleoptera</taxon>
        <taxon>Polyphaga</taxon>
        <taxon>Cucujiformia</taxon>
        <taxon>Coccinelloidea</taxon>
        <taxon>Coccinellidae</taxon>
        <taxon>Scymninae</taxon>
        <taxon>Scymnini</taxon>
        <taxon>Cryptolaemus</taxon>
    </lineage>
</organism>